<evidence type="ECO:0000313" key="3">
    <source>
        <dbReference type="Proteomes" id="UP000719766"/>
    </source>
</evidence>
<keyword evidence="3" id="KW-1185">Reference proteome</keyword>
<feature type="region of interest" description="Disordered" evidence="1">
    <location>
        <begin position="333"/>
        <end position="410"/>
    </location>
</feature>
<dbReference type="Proteomes" id="UP000719766">
    <property type="component" value="Unassembled WGS sequence"/>
</dbReference>
<comment type="caution">
    <text evidence="2">The sequence shown here is derived from an EMBL/GenBank/DDBJ whole genome shotgun (WGS) entry which is preliminary data.</text>
</comment>
<protein>
    <submittedName>
        <fullName evidence="2">Uncharacterized protein</fullName>
    </submittedName>
</protein>
<dbReference type="GeneID" id="64600213"/>
<evidence type="ECO:0000313" key="2">
    <source>
        <dbReference type="EMBL" id="KAG1795022.1"/>
    </source>
</evidence>
<reference evidence="2" key="1">
    <citation type="journal article" date="2020" name="New Phytol.">
        <title>Comparative genomics reveals dynamic genome evolution in host specialist ectomycorrhizal fungi.</title>
        <authorList>
            <person name="Lofgren L.A."/>
            <person name="Nguyen N.H."/>
            <person name="Vilgalys R."/>
            <person name="Ruytinx J."/>
            <person name="Liao H.L."/>
            <person name="Branco S."/>
            <person name="Kuo A."/>
            <person name="LaButti K."/>
            <person name="Lipzen A."/>
            <person name="Andreopoulos W."/>
            <person name="Pangilinan J."/>
            <person name="Riley R."/>
            <person name="Hundley H."/>
            <person name="Na H."/>
            <person name="Barry K."/>
            <person name="Grigoriev I.V."/>
            <person name="Stajich J.E."/>
            <person name="Kennedy P.G."/>
        </authorList>
    </citation>
    <scope>NUCLEOTIDE SEQUENCE</scope>
    <source>
        <strain evidence="2">S12</strain>
    </source>
</reference>
<dbReference type="OrthoDB" id="2678246at2759"/>
<gene>
    <name evidence="2" type="ORF">HD556DRAFT_1442353</name>
</gene>
<feature type="compositionally biased region" description="Polar residues" evidence="1">
    <location>
        <begin position="333"/>
        <end position="343"/>
    </location>
</feature>
<dbReference type="RefSeq" id="XP_041160974.1">
    <property type="nucleotide sequence ID" value="XM_041306449.1"/>
</dbReference>
<evidence type="ECO:0000256" key="1">
    <source>
        <dbReference type="SAM" id="MobiDB-lite"/>
    </source>
</evidence>
<feature type="compositionally biased region" description="Low complexity" evidence="1">
    <location>
        <begin position="38"/>
        <end position="65"/>
    </location>
</feature>
<accession>A0A9P7DHT5</accession>
<name>A0A9P7DHT5_9AGAM</name>
<feature type="compositionally biased region" description="Pro residues" evidence="1">
    <location>
        <begin position="262"/>
        <end position="298"/>
    </location>
</feature>
<organism evidence="2 3">
    <name type="scientific">Suillus plorans</name>
    <dbReference type="NCBI Taxonomy" id="116603"/>
    <lineage>
        <taxon>Eukaryota</taxon>
        <taxon>Fungi</taxon>
        <taxon>Dikarya</taxon>
        <taxon>Basidiomycota</taxon>
        <taxon>Agaricomycotina</taxon>
        <taxon>Agaricomycetes</taxon>
        <taxon>Agaricomycetidae</taxon>
        <taxon>Boletales</taxon>
        <taxon>Suillineae</taxon>
        <taxon>Suillaceae</taxon>
        <taxon>Suillus</taxon>
    </lineage>
</organism>
<feature type="region of interest" description="Disordered" evidence="1">
    <location>
        <begin position="25"/>
        <end position="72"/>
    </location>
</feature>
<proteinExistence type="predicted"/>
<dbReference type="AlphaFoldDB" id="A0A9P7DHT5"/>
<sequence>MPPVCPQVRRSERLKTLLQRLSAPISIHMQPAHGARGRGATTRGTRGRGAAATSASAASDTPTGGISKIRWETPNCNRTSALMTYLSTHPADRHILFYEGKKSHPSDDGPPSGSDKGKIHAVIAKHIFKNDEMYQSMYAEDQTKFTQAVGNRLTYLKGKYKTHRAHFKQMGAGVNPEEPGATVNLLATSRGTKISMRSGEITLHMLPKPSPPLLEQRKRKSLPPPPDPDDPMIIGDDAPVEHEHVDSAEGHPPANPLEDHPPANPPPANPPPAHNPPAHNPPAHNPPANDPPTNPPPNFDDFAMGEELGYDEQDVTMQEDQGEVEREEALTIQRSLSNKHPLSSPSPPRTHTRNHPSLGTFKTHADRVMGRGPMRSPNLPSSVASSSMKTTTRSTSLGLSSPSSSSRLQTMLNDSGAKKSHLGKNIGSEVGSICRKVETLTNNMSYIYTVKAAASEYKIAKVNALRQECDLDFQREKAQLKRSEAIVVHQRCQESKTLDLQVLEAQAKVHAECKAAL</sequence>
<feature type="compositionally biased region" description="Low complexity" evidence="1">
    <location>
        <begin position="376"/>
        <end position="410"/>
    </location>
</feature>
<feature type="region of interest" description="Disordered" evidence="1">
    <location>
        <begin position="197"/>
        <end position="304"/>
    </location>
</feature>
<feature type="compositionally biased region" description="Basic and acidic residues" evidence="1">
    <location>
        <begin position="239"/>
        <end position="249"/>
    </location>
</feature>
<dbReference type="EMBL" id="JABBWE010000023">
    <property type="protein sequence ID" value="KAG1795022.1"/>
    <property type="molecule type" value="Genomic_DNA"/>
</dbReference>